<name>A0A428REF6_9HYPO</name>
<evidence type="ECO:0008006" key="4">
    <source>
        <dbReference type="Google" id="ProtNLM"/>
    </source>
</evidence>
<organism evidence="2 3">
    <name type="scientific">Fusarium oligoseptatum</name>
    <dbReference type="NCBI Taxonomy" id="2604345"/>
    <lineage>
        <taxon>Eukaryota</taxon>
        <taxon>Fungi</taxon>
        <taxon>Dikarya</taxon>
        <taxon>Ascomycota</taxon>
        <taxon>Pezizomycotina</taxon>
        <taxon>Sordariomycetes</taxon>
        <taxon>Hypocreomycetidae</taxon>
        <taxon>Hypocreales</taxon>
        <taxon>Nectriaceae</taxon>
        <taxon>Fusarium</taxon>
        <taxon>Fusarium solani species complex</taxon>
    </lineage>
</organism>
<accession>A0A428REF6</accession>
<evidence type="ECO:0000313" key="3">
    <source>
        <dbReference type="Proteomes" id="UP000287144"/>
    </source>
</evidence>
<dbReference type="GO" id="GO:0008168">
    <property type="term" value="F:methyltransferase activity"/>
    <property type="evidence" value="ECO:0007669"/>
    <property type="project" value="TreeGrafter"/>
</dbReference>
<feature type="non-terminal residue" evidence="2">
    <location>
        <position position="198"/>
    </location>
</feature>
<evidence type="ECO:0000313" key="2">
    <source>
        <dbReference type="EMBL" id="RSL75873.1"/>
    </source>
</evidence>
<dbReference type="AlphaFoldDB" id="A0A428REF6"/>
<comment type="similarity">
    <text evidence="1">Belongs to the methyltransferase superfamily. LaeA methyltransferase family.</text>
</comment>
<feature type="non-terminal residue" evidence="2">
    <location>
        <position position="1"/>
    </location>
</feature>
<gene>
    <name evidence="2" type="ORF">CEP52_017821</name>
</gene>
<keyword evidence="3" id="KW-1185">Reference proteome</keyword>
<evidence type="ECO:0000256" key="1">
    <source>
        <dbReference type="ARBA" id="ARBA00038158"/>
    </source>
</evidence>
<sequence>FPSATVIGTDLSPIQPSWIPPNLTFEIEDCNLTWTFEPDSFDYVHLRYLFGSITDWNALFSNAYRVCKPGGWVESYEPTVVAESDDDTIPPGSAHSEWGKFFIEGAKKMGRSCTVVEDDVQRKSMEATGFVDLQYVDKKVPIGGWPRDPKQKEIGQYLQASLEQDLEGYVLYMASQLLGWTKEEVSVYCAQFRREIRS</sequence>
<dbReference type="Proteomes" id="UP000287144">
    <property type="component" value="Unassembled WGS sequence"/>
</dbReference>
<dbReference type="EMBL" id="NKCK01000995">
    <property type="protein sequence ID" value="RSL75873.1"/>
    <property type="molecule type" value="Genomic_DNA"/>
</dbReference>
<dbReference type="CDD" id="cd02440">
    <property type="entry name" value="AdoMet_MTases"/>
    <property type="match status" value="1"/>
</dbReference>
<dbReference type="PANTHER" id="PTHR43591">
    <property type="entry name" value="METHYLTRANSFERASE"/>
    <property type="match status" value="1"/>
</dbReference>
<reference evidence="2 3" key="1">
    <citation type="submission" date="2017-06" db="EMBL/GenBank/DDBJ databases">
        <title>Comparative genomic analysis of Ambrosia Fusariam Clade fungi.</title>
        <authorList>
            <person name="Stajich J.E."/>
            <person name="Carrillo J."/>
            <person name="Kijimoto T."/>
            <person name="Eskalen A."/>
            <person name="O'Donnell K."/>
            <person name="Kasson M."/>
        </authorList>
    </citation>
    <scope>NUCLEOTIDE SEQUENCE [LARGE SCALE GENOMIC DNA]</scope>
    <source>
        <strain evidence="2 3">NRRL62579</strain>
    </source>
</reference>
<protein>
    <recommendedName>
        <fullName evidence="4">Methyltransferase</fullName>
    </recommendedName>
</protein>
<comment type="caution">
    <text evidence="2">The sequence shown here is derived from an EMBL/GenBank/DDBJ whole genome shotgun (WGS) entry which is preliminary data.</text>
</comment>
<dbReference type="SUPFAM" id="SSF53335">
    <property type="entry name" value="S-adenosyl-L-methionine-dependent methyltransferases"/>
    <property type="match status" value="1"/>
</dbReference>
<dbReference type="PANTHER" id="PTHR43591:SF10">
    <property type="entry name" value="ABC TRANSMEMBRANE TYPE-1 DOMAIN-CONTAINING PROTEIN-RELATED"/>
    <property type="match status" value="1"/>
</dbReference>
<dbReference type="STRING" id="1325735.A0A428REF6"/>
<dbReference type="Gene3D" id="3.40.50.150">
    <property type="entry name" value="Vaccinia Virus protein VP39"/>
    <property type="match status" value="1"/>
</dbReference>
<dbReference type="Pfam" id="PF13489">
    <property type="entry name" value="Methyltransf_23"/>
    <property type="match status" value="1"/>
</dbReference>
<dbReference type="InterPro" id="IPR029063">
    <property type="entry name" value="SAM-dependent_MTases_sf"/>
</dbReference>
<proteinExistence type="inferred from homology"/>